<evidence type="ECO:0000313" key="2">
    <source>
        <dbReference type="Proteomes" id="UP000186698"/>
    </source>
</evidence>
<dbReference type="PANTHER" id="PTHR14454:SF11">
    <property type="entry name" value="SERRANO, ISOFORM F"/>
    <property type="match status" value="1"/>
</dbReference>
<reference evidence="2" key="1">
    <citation type="submission" date="2024-06" db="UniProtKB">
        <authorList>
            <consortium name="RefSeq"/>
        </authorList>
    </citation>
    <scope>NUCLEOTIDE SEQUENCE [LARGE SCALE GENOMIC DNA]</scope>
    <source>
        <strain evidence="2">J_2021</strain>
    </source>
</reference>
<dbReference type="RefSeq" id="XP_018111112.1">
    <property type="nucleotide sequence ID" value="XM_018255623.2"/>
</dbReference>
<gene>
    <name evidence="3" type="primary">LOC108713002</name>
</gene>
<sequence>MDPANVRWTENEYALNEYVSKYINSFPNIIKITEGFLGKQEIDSISSSMVIRVHSLYSQQRVIAESRKGKLFSIPIKLKTLKFVPTGGSCPINGPILQHPMTLQEILSNYHLPVTIHSSKALSFKEKGDEKSEDQRLPELLLKETYEEKFLLGHPIDKGKIFTKEPIMVPMYMKELRLVVAFGFTNNNVKTWNSICQWLTRLVENEGDMSQVTFEEIYLLEKKNISSEEPQYSTIEPIYIDINELGMEQQRNQTPINKSTPSERPIPRNQSNACSWNQVPQEVPNVTTPIINMTDVPKDLRSLTINQMCECLNLLNMNQYAAAFKGAQVDGQFLYELDHEIMKSCLGMNDLHVVKLIKFRDGWRPNLQNQ</sequence>
<dbReference type="Proteomes" id="UP000186698">
    <property type="component" value="Chromosome 3S"/>
</dbReference>
<accession>A0A1L8GTG1</accession>
<feature type="domain" description="SAM" evidence="1">
    <location>
        <begin position="304"/>
        <end position="351"/>
    </location>
</feature>
<dbReference type="PANTHER" id="PTHR14454">
    <property type="entry name" value="GRB2-ASSOCIATED AND REGULATOR OF MAPK PROTEIN FAMILY MEMBER"/>
    <property type="match status" value="1"/>
</dbReference>
<name>A0A1L8GTG1_XENLA</name>
<dbReference type="Bgee" id="108713002">
    <property type="expression patterns" value="Expressed in intestine and 9 other cell types or tissues"/>
</dbReference>
<evidence type="ECO:0000313" key="3">
    <source>
        <dbReference type="RefSeq" id="XP_018111112.1"/>
    </source>
</evidence>
<dbReference type="InterPro" id="IPR052281">
    <property type="entry name" value="GAREM"/>
</dbReference>
<dbReference type="GeneID" id="108713002"/>
<proteinExistence type="predicted"/>
<dbReference type="Gene3D" id="1.10.150.50">
    <property type="entry name" value="Transcription Factor, Ets-1"/>
    <property type="match status" value="1"/>
</dbReference>
<dbReference type="OrthoDB" id="6077228at2759"/>
<protein>
    <submittedName>
        <fullName evidence="3">Uncharacterized protein LOC108713002</fullName>
    </submittedName>
</protein>
<dbReference type="Pfam" id="PF07647">
    <property type="entry name" value="SAM_2"/>
    <property type="match status" value="1"/>
</dbReference>
<dbReference type="InterPro" id="IPR013761">
    <property type="entry name" value="SAM/pointed_sf"/>
</dbReference>
<keyword evidence="2" id="KW-1185">Reference proteome</keyword>
<dbReference type="CTD" id="108713002"/>
<reference evidence="3" key="2">
    <citation type="submission" date="2025-08" db="UniProtKB">
        <authorList>
            <consortium name="RefSeq"/>
        </authorList>
    </citation>
    <scope>IDENTIFICATION</scope>
    <source>
        <strain evidence="3">J_2021</strain>
        <tissue evidence="3">Erythrocytes</tissue>
    </source>
</reference>
<dbReference type="KEGG" id="xla:108713002"/>
<dbReference type="InterPro" id="IPR001660">
    <property type="entry name" value="SAM"/>
</dbReference>
<dbReference type="OMA" id="WTENEYA"/>
<dbReference type="STRING" id="8355.A0A1L8GTG1"/>
<dbReference type="SUPFAM" id="SSF47769">
    <property type="entry name" value="SAM/Pointed domain"/>
    <property type="match status" value="1"/>
</dbReference>
<organism evidence="2 3">
    <name type="scientific">Xenopus laevis</name>
    <name type="common">African clawed frog</name>
    <dbReference type="NCBI Taxonomy" id="8355"/>
    <lineage>
        <taxon>Eukaryota</taxon>
        <taxon>Metazoa</taxon>
        <taxon>Chordata</taxon>
        <taxon>Craniata</taxon>
        <taxon>Vertebrata</taxon>
        <taxon>Euteleostomi</taxon>
        <taxon>Amphibia</taxon>
        <taxon>Batrachia</taxon>
        <taxon>Anura</taxon>
        <taxon>Pipoidea</taxon>
        <taxon>Pipidae</taxon>
        <taxon>Xenopodinae</taxon>
        <taxon>Xenopus</taxon>
        <taxon>Xenopus</taxon>
    </lineage>
</organism>
<evidence type="ECO:0000259" key="1">
    <source>
        <dbReference type="Pfam" id="PF07647"/>
    </source>
</evidence>
<dbReference type="AlphaFoldDB" id="A0A1L8GTG1"/>
<dbReference type="PaxDb" id="8355-A0A1L8GTG1"/>